<evidence type="ECO:0000313" key="12">
    <source>
        <dbReference type="Proteomes" id="UP000245119"/>
    </source>
</evidence>
<dbReference type="Gene3D" id="3.30.200.20">
    <property type="entry name" value="Phosphorylase Kinase, domain 1"/>
    <property type="match status" value="1"/>
</dbReference>
<dbReference type="Proteomes" id="UP000245119">
    <property type="component" value="Linkage Group LG11"/>
</dbReference>
<comment type="caution">
    <text evidence="11">The sequence shown here is derived from an EMBL/GenBank/DDBJ whole genome shotgun (WGS) entry which is preliminary data.</text>
</comment>
<evidence type="ECO:0000256" key="1">
    <source>
        <dbReference type="ARBA" id="ARBA00004496"/>
    </source>
</evidence>
<dbReference type="GO" id="GO:0047992">
    <property type="term" value="F:hydroxylysine kinase activity"/>
    <property type="evidence" value="ECO:0007669"/>
    <property type="project" value="UniProtKB-EC"/>
</dbReference>
<evidence type="ECO:0000256" key="8">
    <source>
        <dbReference type="ARBA" id="ARBA00038873"/>
    </source>
</evidence>
<dbReference type="PANTHER" id="PTHR21064">
    <property type="entry name" value="AMINOGLYCOSIDE PHOSPHOTRANSFERASE DOMAIN-CONTAINING PROTEIN-RELATED"/>
    <property type="match status" value="1"/>
</dbReference>
<protein>
    <recommendedName>
        <fullName evidence="9">Hydroxylysine kinase</fullName>
        <ecNumber evidence="8">2.7.1.81</ecNumber>
    </recommendedName>
</protein>
<dbReference type="Gene3D" id="3.90.1200.10">
    <property type="match status" value="1"/>
</dbReference>
<comment type="catalytic activity">
    <reaction evidence="6">
        <text>(5R)-5-hydroxy-L-lysine + GTP = (5R)-5-phosphooxy-L-lysine + GDP + H(+)</text>
        <dbReference type="Rhea" id="RHEA:19049"/>
        <dbReference type="ChEBI" id="CHEBI:15378"/>
        <dbReference type="ChEBI" id="CHEBI:37565"/>
        <dbReference type="ChEBI" id="CHEBI:57882"/>
        <dbReference type="ChEBI" id="CHEBI:58189"/>
        <dbReference type="ChEBI" id="CHEBI:58357"/>
        <dbReference type="EC" id="2.7.1.81"/>
    </reaction>
</comment>
<dbReference type="AlphaFoldDB" id="A0A2T7NMM2"/>
<proteinExistence type="inferred from homology"/>
<dbReference type="InterPro" id="IPR011009">
    <property type="entry name" value="Kinase-like_dom_sf"/>
</dbReference>
<evidence type="ECO:0000259" key="10">
    <source>
        <dbReference type="Pfam" id="PF01636"/>
    </source>
</evidence>
<keyword evidence="3" id="KW-0963">Cytoplasm</keyword>
<dbReference type="EMBL" id="PZQS01000011">
    <property type="protein sequence ID" value="PVD22427.1"/>
    <property type="molecule type" value="Genomic_DNA"/>
</dbReference>
<evidence type="ECO:0000256" key="3">
    <source>
        <dbReference type="ARBA" id="ARBA00022490"/>
    </source>
</evidence>
<keyword evidence="5" id="KW-0418">Kinase</keyword>
<comment type="subcellular location">
    <subcellularLocation>
        <location evidence="1">Cytoplasm</location>
    </subcellularLocation>
</comment>
<name>A0A2T7NMM2_POMCA</name>
<organism evidence="11 12">
    <name type="scientific">Pomacea canaliculata</name>
    <name type="common">Golden apple snail</name>
    <dbReference type="NCBI Taxonomy" id="400727"/>
    <lineage>
        <taxon>Eukaryota</taxon>
        <taxon>Metazoa</taxon>
        <taxon>Spiralia</taxon>
        <taxon>Lophotrochozoa</taxon>
        <taxon>Mollusca</taxon>
        <taxon>Gastropoda</taxon>
        <taxon>Caenogastropoda</taxon>
        <taxon>Architaenioglossa</taxon>
        <taxon>Ampullarioidea</taxon>
        <taxon>Ampullariidae</taxon>
        <taxon>Pomacea</taxon>
    </lineage>
</organism>
<evidence type="ECO:0000256" key="4">
    <source>
        <dbReference type="ARBA" id="ARBA00022679"/>
    </source>
</evidence>
<accession>A0A2T7NMM2</accession>
<evidence type="ECO:0000256" key="9">
    <source>
        <dbReference type="ARBA" id="ARBA00040505"/>
    </source>
</evidence>
<dbReference type="InterPro" id="IPR050249">
    <property type="entry name" value="Pseudomonas-type_ThrB"/>
</dbReference>
<comment type="function">
    <text evidence="7">Catalyzes the GTP-dependent phosphorylation of 5-hydroxy-L-lysine.</text>
</comment>
<feature type="domain" description="Aminoglycoside phosphotransferase" evidence="10">
    <location>
        <begin position="84"/>
        <end position="308"/>
    </location>
</feature>
<evidence type="ECO:0000256" key="7">
    <source>
        <dbReference type="ARBA" id="ARBA00037368"/>
    </source>
</evidence>
<dbReference type="STRING" id="400727.A0A2T7NMM2"/>
<dbReference type="Pfam" id="PF01636">
    <property type="entry name" value="APH"/>
    <property type="match status" value="1"/>
</dbReference>
<evidence type="ECO:0000313" key="11">
    <source>
        <dbReference type="EMBL" id="PVD22427.1"/>
    </source>
</evidence>
<dbReference type="SUPFAM" id="SSF56112">
    <property type="entry name" value="Protein kinase-like (PK-like)"/>
    <property type="match status" value="1"/>
</dbReference>
<evidence type="ECO:0000256" key="6">
    <source>
        <dbReference type="ARBA" id="ARBA00036820"/>
    </source>
</evidence>
<dbReference type="InterPro" id="IPR002575">
    <property type="entry name" value="Aminoglycoside_PTrfase"/>
</dbReference>
<reference evidence="11 12" key="1">
    <citation type="submission" date="2018-04" db="EMBL/GenBank/DDBJ databases">
        <title>The genome of golden apple snail Pomacea canaliculata provides insight into stress tolerance and invasive adaptation.</title>
        <authorList>
            <person name="Liu C."/>
            <person name="Liu B."/>
            <person name="Ren Y."/>
            <person name="Zhang Y."/>
            <person name="Wang H."/>
            <person name="Li S."/>
            <person name="Jiang F."/>
            <person name="Yin L."/>
            <person name="Zhang G."/>
            <person name="Qian W."/>
            <person name="Fan W."/>
        </authorList>
    </citation>
    <scope>NUCLEOTIDE SEQUENCE [LARGE SCALE GENOMIC DNA]</scope>
    <source>
        <strain evidence="11">SZHN2017</strain>
        <tissue evidence="11">Muscle</tissue>
    </source>
</reference>
<keyword evidence="4" id="KW-0808">Transferase</keyword>
<keyword evidence="12" id="KW-1185">Reference proteome</keyword>
<comment type="similarity">
    <text evidence="2">Belongs to the aminoglycoside phosphotransferase family.</text>
</comment>
<dbReference type="EC" id="2.7.1.81" evidence="8"/>
<dbReference type="OrthoDB" id="9973935at2759"/>
<dbReference type="GO" id="GO:0005737">
    <property type="term" value="C:cytoplasm"/>
    <property type="evidence" value="ECO:0007669"/>
    <property type="project" value="UniProtKB-SubCell"/>
</dbReference>
<evidence type="ECO:0000256" key="2">
    <source>
        <dbReference type="ARBA" id="ARBA00006219"/>
    </source>
</evidence>
<sequence>MVISDNVAQKSSEVKAMFSDDSCRGTLFRPDLSPQSVCQLVQQVYGLHVISCDELDSYDDRNFHITVDSDYDNKHLDQLCPHGYVLKVLNSLDSRKPELTKVKTDVILHACQRGFPTPRPVPTTKGQLYSLEVLEREGQSLKASVDTYLVRLFDYLPGETLASQTLTADLCFEVGQYAGLLDKALKDFDTRTIPELLVKWNLANVPHLLHMTQFVKDTDKMDILSEVISAFNVQVLQQEARFQSGIIHSDFNDYNILVRTTRELPSETHVCGLLDFGDSTKSLYVFEVAIAMAYMILKTPEGCNCDEMAGHVLAGYLSQVQLTKAEVDILPLVICARFSQSLILGYHMFSLDPSNQYTLVHARKVWPHLLHLWQRPVESTLSTWRQIVLRRNIAFPCH</sequence>
<evidence type="ECO:0000256" key="5">
    <source>
        <dbReference type="ARBA" id="ARBA00022777"/>
    </source>
</evidence>
<dbReference type="FunFam" id="3.90.1200.10:FF:000007">
    <property type="entry name" value="hydroxylysine kinase isoform X1"/>
    <property type="match status" value="1"/>
</dbReference>
<dbReference type="PANTHER" id="PTHR21064:SF1">
    <property type="entry name" value="HYDROXYLYSINE KINASE"/>
    <property type="match status" value="1"/>
</dbReference>
<gene>
    <name evidence="11" type="ORF">C0Q70_18239</name>
</gene>
<dbReference type="FunFam" id="3.30.200.20:FF:000549">
    <property type="entry name" value="hydroxylysine kinase"/>
    <property type="match status" value="1"/>
</dbReference>